<protein>
    <submittedName>
        <fullName evidence="3">Lipoprotein signal peptidase</fullName>
    </submittedName>
</protein>
<name>A0AAE1HPL5_9NEOP</name>
<feature type="transmembrane region" description="Helical" evidence="2">
    <location>
        <begin position="386"/>
        <end position="409"/>
    </location>
</feature>
<organism evidence="3 4">
    <name type="scientific">Frankliniella fusca</name>
    <dbReference type="NCBI Taxonomy" id="407009"/>
    <lineage>
        <taxon>Eukaryota</taxon>
        <taxon>Metazoa</taxon>
        <taxon>Ecdysozoa</taxon>
        <taxon>Arthropoda</taxon>
        <taxon>Hexapoda</taxon>
        <taxon>Insecta</taxon>
        <taxon>Pterygota</taxon>
        <taxon>Neoptera</taxon>
        <taxon>Paraneoptera</taxon>
        <taxon>Thysanoptera</taxon>
        <taxon>Terebrantia</taxon>
        <taxon>Thripoidea</taxon>
        <taxon>Thripidae</taxon>
        <taxon>Frankliniella</taxon>
    </lineage>
</organism>
<evidence type="ECO:0000256" key="1">
    <source>
        <dbReference type="SAM" id="MobiDB-lite"/>
    </source>
</evidence>
<accession>A0AAE1HPL5</accession>
<feature type="region of interest" description="Disordered" evidence="1">
    <location>
        <begin position="81"/>
        <end position="112"/>
    </location>
</feature>
<feature type="transmembrane region" description="Helical" evidence="2">
    <location>
        <begin position="238"/>
        <end position="261"/>
    </location>
</feature>
<feature type="transmembrane region" description="Helical" evidence="2">
    <location>
        <begin position="415"/>
        <end position="436"/>
    </location>
</feature>
<evidence type="ECO:0000313" key="3">
    <source>
        <dbReference type="EMBL" id="KAK3925063.1"/>
    </source>
</evidence>
<keyword evidence="2" id="KW-1133">Transmembrane helix</keyword>
<sequence length="543" mass="60959">MENFCGSKPPEGGCGSRQAQGFYPLWQPTASVFHGNRRFADCDPIAQFDRFDPRTTIGLPLEVRAVSRALDFLIPVSEALPQRGTRDSNPQPRVPTRSQNRKRPNAQSHRANGDETAVAYGLLLAMIWPMAAFAALGSYLSVAYDLSPSGPKKRNDTLDIQGYNETLSTEVPSTEAPVPVPGAPVPPDFIPTEMERVVRLASCTALISYTLGLSVGFFRKLRHLQVVFRRSDELPGKVRWKSALFVVEMMVFVVPPIGWIVKAFSEQRGLSDLELYSFITMLVTIEKFMMLHLVTRVGAGFDYVTGRLAALRTAQGKTREKRPSRPGFKSPVIDEILNMRRLHLNFCGVLERIERAYEVQWHECQLQCQKSATLTHLGFPLSAHEIVCFLLAEFITTVISLYMLARSLYQSTMQLMSLIALMFLVLVTQVTVLLFATCRRISLKGNATTAVVTKLLNDKQLGEEEVHELMTFSMQLKHLEVSVSAYDAVTMDFSTLQAVSPHDQFYTLRNSRSRVDQFHFNLFQLVANVAMHIVVLTQFNLSG</sequence>
<evidence type="ECO:0000256" key="2">
    <source>
        <dbReference type="SAM" id="Phobius"/>
    </source>
</evidence>
<dbReference type="EMBL" id="JAHWGI010001215">
    <property type="protein sequence ID" value="KAK3925063.1"/>
    <property type="molecule type" value="Genomic_DNA"/>
</dbReference>
<keyword evidence="3" id="KW-0449">Lipoprotein</keyword>
<feature type="transmembrane region" description="Helical" evidence="2">
    <location>
        <begin position="273"/>
        <end position="294"/>
    </location>
</feature>
<keyword evidence="4" id="KW-1185">Reference proteome</keyword>
<feature type="transmembrane region" description="Helical" evidence="2">
    <location>
        <begin position="518"/>
        <end position="539"/>
    </location>
</feature>
<dbReference type="Proteomes" id="UP001219518">
    <property type="component" value="Unassembled WGS sequence"/>
</dbReference>
<gene>
    <name evidence="3" type="ORF">KUF71_013332</name>
</gene>
<keyword evidence="2" id="KW-0812">Transmembrane</keyword>
<feature type="transmembrane region" description="Helical" evidence="2">
    <location>
        <begin position="117"/>
        <end position="140"/>
    </location>
</feature>
<dbReference type="AlphaFoldDB" id="A0AAE1HPL5"/>
<reference evidence="3" key="2">
    <citation type="journal article" date="2023" name="BMC Genomics">
        <title>Pest status, molecular evolution, and epigenetic factors derived from the genome assembly of Frankliniella fusca, a thysanopteran phytovirus vector.</title>
        <authorList>
            <person name="Catto M.A."/>
            <person name="Labadie P.E."/>
            <person name="Jacobson A.L."/>
            <person name="Kennedy G.G."/>
            <person name="Srinivasan R."/>
            <person name="Hunt B.G."/>
        </authorList>
    </citation>
    <scope>NUCLEOTIDE SEQUENCE</scope>
    <source>
        <strain evidence="3">PL_HMW_Pooled</strain>
    </source>
</reference>
<reference evidence="3" key="1">
    <citation type="submission" date="2021-07" db="EMBL/GenBank/DDBJ databases">
        <authorList>
            <person name="Catto M.A."/>
            <person name="Jacobson A."/>
            <person name="Kennedy G."/>
            <person name="Labadie P."/>
            <person name="Hunt B.G."/>
            <person name="Srinivasan R."/>
        </authorList>
    </citation>
    <scope>NUCLEOTIDE SEQUENCE</scope>
    <source>
        <strain evidence="3">PL_HMW_Pooled</strain>
        <tissue evidence="3">Head</tissue>
    </source>
</reference>
<feature type="transmembrane region" description="Helical" evidence="2">
    <location>
        <begin position="197"/>
        <end position="218"/>
    </location>
</feature>
<comment type="caution">
    <text evidence="3">The sequence shown here is derived from an EMBL/GenBank/DDBJ whole genome shotgun (WGS) entry which is preliminary data.</text>
</comment>
<proteinExistence type="predicted"/>
<evidence type="ECO:0000313" key="4">
    <source>
        <dbReference type="Proteomes" id="UP001219518"/>
    </source>
</evidence>
<keyword evidence="2" id="KW-0472">Membrane</keyword>